<dbReference type="AlphaFoldDB" id="A0A226DXJ1"/>
<proteinExistence type="predicted"/>
<keyword evidence="1" id="KW-0732">Signal</keyword>
<accession>A0A226DXJ1</accession>
<sequence length="473" mass="55634">MKAFIVLALVACVAARSVDIDTLRFLSKEKSLLSRDDLLLNKDNKLWSNTHRFSLPKKTLLSSSYDYPTQSYYGDDDVESWTQRRVTILSLEELVSTPLFREYLQIPLFRQFYEQYPTVFRRYVESPLFQQFWTVPQFQMYFRNPIFFYKYIVPQVQIIAQNVPYTSEGDFYNYDKYNTGYSYDKYNTGYNYDVQDYVNTPRHYGQRDITVEEYLNKIFGHGIDRTSTYVPRSVFPYAYGKSYPTFDRYSSPIFAGRQYYGDNAVNYKFLLDKIYKTLFVNKPTVGEVTQVRTDVKVAPAHKEIVVEPVTGESKVVYEPTKIVDVKVDEKIIPSSEYHHTTDVEDVIVKESLLKRLLITKRITPELYSILKNLPLHHVREIVRRIVSPSVVDVDSVYGEDVTFPTRHYEDINNVDFNDVVYRHRINEIVNQLYKNELVGERHIPVVRDLLKVLGGHHTTRDVLPTTWDEVVRV</sequence>
<gene>
    <name evidence="2" type="ORF">Fcan01_15132</name>
</gene>
<feature type="signal peptide" evidence="1">
    <location>
        <begin position="1"/>
        <end position="15"/>
    </location>
</feature>
<dbReference type="Proteomes" id="UP000198287">
    <property type="component" value="Unassembled WGS sequence"/>
</dbReference>
<feature type="chain" id="PRO_5012195115" evidence="1">
    <location>
        <begin position="16"/>
        <end position="473"/>
    </location>
</feature>
<comment type="caution">
    <text evidence="2">The sequence shown here is derived from an EMBL/GenBank/DDBJ whole genome shotgun (WGS) entry which is preliminary data.</text>
</comment>
<evidence type="ECO:0000313" key="3">
    <source>
        <dbReference type="Proteomes" id="UP000198287"/>
    </source>
</evidence>
<evidence type="ECO:0000313" key="2">
    <source>
        <dbReference type="EMBL" id="OXA50182.1"/>
    </source>
</evidence>
<reference evidence="2 3" key="1">
    <citation type="submission" date="2015-12" db="EMBL/GenBank/DDBJ databases">
        <title>The genome of Folsomia candida.</title>
        <authorList>
            <person name="Faddeeva A."/>
            <person name="Derks M.F."/>
            <person name="Anvar Y."/>
            <person name="Smit S."/>
            <person name="Van Straalen N."/>
            <person name="Roelofs D."/>
        </authorList>
    </citation>
    <scope>NUCLEOTIDE SEQUENCE [LARGE SCALE GENOMIC DNA]</scope>
    <source>
        <strain evidence="2 3">VU population</strain>
        <tissue evidence="2">Whole body</tissue>
    </source>
</reference>
<keyword evidence="3" id="KW-1185">Reference proteome</keyword>
<name>A0A226DXJ1_FOLCA</name>
<dbReference type="EMBL" id="LNIX01000009">
    <property type="protein sequence ID" value="OXA50182.1"/>
    <property type="molecule type" value="Genomic_DNA"/>
</dbReference>
<protein>
    <submittedName>
        <fullName evidence="2">Uncharacterized protein</fullName>
    </submittedName>
</protein>
<evidence type="ECO:0000256" key="1">
    <source>
        <dbReference type="SAM" id="SignalP"/>
    </source>
</evidence>
<dbReference type="OrthoDB" id="8288770at2759"/>
<organism evidence="2 3">
    <name type="scientific">Folsomia candida</name>
    <name type="common">Springtail</name>
    <dbReference type="NCBI Taxonomy" id="158441"/>
    <lineage>
        <taxon>Eukaryota</taxon>
        <taxon>Metazoa</taxon>
        <taxon>Ecdysozoa</taxon>
        <taxon>Arthropoda</taxon>
        <taxon>Hexapoda</taxon>
        <taxon>Collembola</taxon>
        <taxon>Entomobryomorpha</taxon>
        <taxon>Isotomoidea</taxon>
        <taxon>Isotomidae</taxon>
        <taxon>Proisotominae</taxon>
        <taxon>Folsomia</taxon>
    </lineage>
</organism>